<accession>A0A8H6RRC3</accession>
<protein>
    <submittedName>
        <fullName evidence="3">Uncharacterized protein</fullName>
    </submittedName>
</protein>
<dbReference type="Proteomes" id="UP000660729">
    <property type="component" value="Unassembled WGS sequence"/>
</dbReference>
<evidence type="ECO:0000256" key="1">
    <source>
        <dbReference type="SAM" id="Coils"/>
    </source>
</evidence>
<evidence type="ECO:0000313" key="4">
    <source>
        <dbReference type="Proteomes" id="UP000660729"/>
    </source>
</evidence>
<feature type="region of interest" description="Disordered" evidence="2">
    <location>
        <begin position="241"/>
        <end position="416"/>
    </location>
</feature>
<reference evidence="3" key="1">
    <citation type="submission" date="2020-04" db="EMBL/GenBank/DDBJ databases">
        <title>Draft genome resource of the tomato pathogen Pseudocercospora fuligena.</title>
        <authorList>
            <person name="Zaccaron A."/>
        </authorList>
    </citation>
    <scope>NUCLEOTIDE SEQUENCE</scope>
    <source>
        <strain evidence="3">PF001</strain>
    </source>
</reference>
<feature type="compositionally biased region" description="Acidic residues" evidence="2">
    <location>
        <begin position="343"/>
        <end position="353"/>
    </location>
</feature>
<dbReference type="AlphaFoldDB" id="A0A8H6RRC3"/>
<keyword evidence="4" id="KW-1185">Reference proteome</keyword>
<evidence type="ECO:0000256" key="2">
    <source>
        <dbReference type="SAM" id="MobiDB-lite"/>
    </source>
</evidence>
<feature type="coiled-coil region" evidence="1">
    <location>
        <begin position="854"/>
        <end position="881"/>
    </location>
</feature>
<name>A0A8H6RRC3_9PEZI</name>
<feature type="compositionally biased region" description="Polar residues" evidence="2">
    <location>
        <begin position="43"/>
        <end position="52"/>
    </location>
</feature>
<dbReference type="OrthoDB" id="10372500at2759"/>
<evidence type="ECO:0000313" key="3">
    <source>
        <dbReference type="EMBL" id="KAF7195933.1"/>
    </source>
</evidence>
<comment type="caution">
    <text evidence="3">The sequence shown here is derived from an EMBL/GenBank/DDBJ whole genome shotgun (WGS) entry which is preliminary data.</text>
</comment>
<dbReference type="EMBL" id="JABCIY010000033">
    <property type="protein sequence ID" value="KAF7195933.1"/>
    <property type="molecule type" value="Genomic_DNA"/>
</dbReference>
<feature type="compositionally biased region" description="Basic and acidic residues" evidence="2">
    <location>
        <begin position="354"/>
        <end position="369"/>
    </location>
</feature>
<feature type="region of interest" description="Disordered" evidence="2">
    <location>
        <begin position="1"/>
        <end position="62"/>
    </location>
</feature>
<keyword evidence="1" id="KW-0175">Coiled coil</keyword>
<proteinExistence type="predicted"/>
<organism evidence="3 4">
    <name type="scientific">Pseudocercospora fuligena</name>
    <dbReference type="NCBI Taxonomy" id="685502"/>
    <lineage>
        <taxon>Eukaryota</taxon>
        <taxon>Fungi</taxon>
        <taxon>Dikarya</taxon>
        <taxon>Ascomycota</taxon>
        <taxon>Pezizomycotina</taxon>
        <taxon>Dothideomycetes</taxon>
        <taxon>Dothideomycetidae</taxon>
        <taxon>Mycosphaerellales</taxon>
        <taxon>Mycosphaerellaceae</taxon>
        <taxon>Pseudocercospora</taxon>
    </lineage>
</organism>
<gene>
    <name evidence="3" type="ORF">HII31_02695</name>
</gene>
<sequence length="889" mass="98563">MARVRQEPCSAQVDARKSRPQRATGTRGPVQPDNHEASDANADPTSDGNTNHGAGAPPADDLEPRIRAHLHDITAALNNQNGQHALSLYHAAFQEFALEGTIYSTVERYIDKATLRCLETEAEESIQASKDRKHRQHAHALARSSWELSTLKIWCLFSHNNKWPSSAFLGGLRDLSDGEPDLSVAVKLMQDASDERWKARDFKTREQHRSRPRSQWIPFTKMDAHLAIEMWGRQTGRSTLQLSNFSKDPSRPPQGESKSKRQSRRGGSMHSQPEKQPEDAGNGGRGEEDETQQGNGAEDPEEGEINGGETQPQDGFNEPGQEDDNEDSIQQQNDSYKPGAGSNDDEDDEDDVPTPERGRREGRREGREELLDDMSTEMSYTEDTILTFGDEQPDSSPLNPRRRSENHPSTSSSAEARLRLMQEPARRPQKERLSSSFSTGSWFHFRRAVTNHTRVTRARSECSESSFRLSCGGNDDAGAFAASTPADARLQLRNIQHDEVLAANAIVQMATSLDPAGNGPRKAKRPRLTYDPPAMKLQPWLDVLASNDSIAAPAALLQHANVDSAILNHNGPGTAIIVLQTVPATSDDVEKIAFADISPSRITVHLPSLDDETNDQFTAILMQLKTFLPPPPTEEDDAQQSDTGQVHSQPVNLVALPFSNGEITNLARVLIAVAYHLSSHIAEIPDSLNDSTLWPYAAALCVRKDPATTAIPHFGRPYLDSTPPTPFSSHAPLNADMTFSCNTLRTFSAECTQRLQRLEQAAAEASRIRGVFRRPQDRTAAGRNQADTAMSAGQIDHLREKIRLAEEDLVNGDPHSPTRSLDVTRLDALKVMLQQQLATKDEQTARIERRQVIVKELAADMEDYRDEAKSLRSDLAHWRQQWLDFASSL</sequence>